<dbReference type="AlphaFoldDB" id="X1EKE4"/>
<protein>
    <submittedName>
        <fullName evidence="1">Uncharacterized protein</fullName>
    </submittedName>
</protein>
<feature type="non-terminal residue" evidence="1">
    <location>
        <position position="1"/>
    </location>
</feature>
<comment type="caution">
    <text evidence="1">The sequence shown here is derived from an EMBL/GenBank/DDBJ whole genome shotgun (WGS) entry which is preliminary data.</text>
</comment>
<organism evidence="1">
    <name type="scientific">marine sediment metagenome</name>
    <dbReference type="NCBI Taxonomy" id="412755"/>
    <lineage>
        <taxon>unclassified sequences</taxon>
        <taxon>metagenomes</taxon>
        <taxon>ecological metagenomes</taxon>
    </lineage>
</organism>
<reference evidence="1" key="1">
    <citation type="journal article" date="2014" name="Front. Microbiol.">
        <title>High frequency of phylogenetically diverse reductive dehalogenase-homologous genes in deep subseafloor sedimentary metagenomes.</title>
        <authorList>
            <person name="Kawai M."/>
            <person name="Futagami T."/>
            <person name="Toyoda A."/>
            <person name="Takaki Y."/>
            <person name="Nishi S."/>
            <person name="Hori S."/>
            <person name="Arai W."/>
            <person name="Tsubouchi T."/>
            <person name="Morono Y."/>
            <person name="Uchiyama I."/>
            <person name="Ito T."/>
            <person name="Fujiyama A."/>
            <person name="Inagaki F."/>
            <person name="Takami H."/>
        </authorList>
    </citation>
    <scope>NUCLEOTIDE SEQUENCE</scope>
    <source>
        <strain evidence="1">Expedition CK06-06</strain>
    </source>
</reference>
<gene>
    <name evidence="1" type="ORF">S01H4_57680</name>
</gene>
<accession>X1EKE4</accession>
<name>X1EKE4_9ZZZZ</name>
<proteinExistence type="predicted"/>
<evidence type="ECO:0000313" key="1">
    <source>
        <dbReference type="EMBL" id="GAH09118.1"/>
    </source>
</evidence>
<dbReference type="EMBL" id="BART01033603">
    <property type="protein sequence ID" value="GAH09118.1"/>
    <property type="molecule type" value="Genomic_DNA"/>
</dbReference>
<sequence>VIGSLASLLAVAEAENLGMKHQQFEADFNPSLHIIPLDPHSKTPVMMFGEKDGFGTLLAITDNGRISALPIDVDTVLVKEQRIVKSVSIADAILARINERFPNDKDIYGNPVTQYLAVGVVIGNKDQSSAKFIFEVWGFRERFGELDDLYDKLLSLRGTKVGDEHYAALEKYISSESVSGWINQLIVFLKEQLNWSTYVRQALDETIPNKEGYKH</sequence>